<evidence type="ECO:0000256" key="5">
    <source>
        <dbReference type="SAM" id="MobiDB-lite"/>
    </source>
</evidence>
<dbReference type="PANTHER" id="PTHR30632">
    <property type="entry name" value="MOLYBDATE-BINDING PERIPLASMIC PROTEIN"/>
    <property type="match status" value="1"/>
</dbReference>
<organism evidence="6 7">
    <name type="scientific">Corynebacterium kalidii</name>
    <dbReference type="NCBI Taxonomy" id="2931982"/>
    <lineage>
        <taxon>Bacteria</taxon>
        <taxon>Bacillati</taxon>
        <taxon>Actinomycetota</taxon>
        <taxon>Actinomycetes</taxon>
        <taxon>Mycobacteriales</taxon>
        <taxon>Corynebacteriaceae</taxon>
        <taxon>Corynebacterium</taxon>
    </lineage>
</organism>
<dbReference type="GO" id="GO:0015689">
    <property type="term" value="P:molybdate ion transport"/>
    <property type="evidence" value="ECO:0007669"/>
    <property type="project" value="InterPro"/>
</dbReference>
<protein>
    <submittedName>
        <fullName evidence="6">Molybdate ABC transporter substrate-binding protein</fullName>
    </submittedName>
</protein>
<gene>
    <name evidence="6" type="primary">modA</name>
    <name evidence="6" type="ORF">MUN33_03895</name>
</gene>
<feature type="region of interest" description="Disordered" evidence="5">
    <location>
        <begin position="1"/>
        <end position="20"/>
    </location>
</feature>
<dbReference type="GO" id="GO:0030973">
    <property type="term" value="F:molybdate ion binding"/>
    <property type="evidence" value="ECO:0007669"/>
    <property type="project" value="TreeGrafter"/>
</dbReference>
<keyword evidence="2 4" id="KW-0479">Metal-binding</keyword>
<keyword evidence="4" id="KW-0500">Molybdenum</keyword>
<evidence type="ECO:0000256" key="3">
    <source>
        <dbReference type="ARBA" id="ARBA00022729"/>
    </source>
</evidence>
<dbReference type="AlphaFoldDB" id="A0A9X1WF52"/>
<reference evidence="6" key="1">
    <citation type="submission" date="2022-04" db="EMBL/GenBank/DDBJ databases">
        <title>Corynebacterium kalidii LD5P10.</title>
        <authorList>
            <person name="Sun J.Q."/>
        </authorList>
    </citation>
    <scope>NUCLEOTIDE SEQUENCE</scope>
    <source>
        <strain evidence="6">LD5P10</strain>
    </source>
</reference>
<evidence type="ECO:0000313" key="6">
    <source>
        <dbReference type="EMBL" id="MCJ7857859.1"/>
    </source>
</evidence>
<dbReference type="PANTHER" id="PTHR30632:SF0">
    <property type="entry name" value="SULFATE-BINDING PROTEIN"/>
    <property type="match status" value="1"/>
</dbReference>
<dbReference type="EMBL" id="JALIEA010000011">
    <property type="protein sequence ID" value="MCJ7857859.1"/>
    <property type="molecule type" value="Genomic_DNA"/>
</dbReference>
<dbReference type="Proteomes" id="UP001139207">
    <property type="component" value="Unassembled WGS sequence"/>
</dbReference>
<feature type="binding site" evidence="4">
    <location>
        <position position="224"/>
    </location>
    <ligand>
        <name>molybdate</name>
        <dbReference type="ChEBI" id="CHEBI:36264"/>
    </ligand>
</feature>
<comment type="similarity">
    <text evidence="1">Belongs to the bacterial solute-binding protein ModA family.</text>
</comment>
<dbReference type="InterPro" id="IPR005950">
    <property type="entry name" value="ModA"/>
</dbReference>
<accession>A0A9X1WF52</accession>
<dbReference type="PIRSF" id="PIRSF004846">
    <property type="entry name" value="ModA"/>
    <property type="match status" value="1"/>
</dbReference>
<evidence type="ECO:0000256" key="1">
    <source>
        <dbReference type="ARBA" id="ARBA00009175"/>
    </source>
</evidence>
<feature type="binding site" evidence="4">
    <location>
        <position position="96"/>
    </location>
    <ligand>
        <name>molybdate</name>
        <dbReference type="ChEBI" id="CHEBI:36264"/>
    </ligand>
</feature>
<feature type="binding site" evidence="4">
    <location>
        <position position="206"/>
    </location>
    <ligand>
        <name>molybdate</name>
        <dbReference type="ChEBI" id="CHEBI:36264"/>
    </ligand>
</feature>
<dbReference type="Pfam" id="PF13531">
    <property type="entry name" value="SBP_bac_11"/>
    <property type="match status" value="1"/>
</dbReference>
<sequence length="291" mass="29627">MSVTTGPRTARRRRDSRPDAPAVRGALRVCGLAVAGAGLLVASACSAPGDSTGSGTSVGTVTVFAAASLNNAGDDLAAAFAEDNDGASVEFNFAGSSALVRQIGQGAQADVLISADEENMDAALDLRAFEGAEPETVATNHLVLATAPGNPAGFDSPDDLSTTADFRLAVCADGVPCGTLANDYLDRREADGHRLGPSTVSEEANVSDVSTKLATGEADVGFIYSTDAEALQKNSADGAVEVFDLDGVEPNTYPAALSTDGDDNDTAVAFLRWLTSDRARDILASYGFGAA</sequence>
<dbReference type="RefSeq" id="WP_244803599.1">
    <property type="nucleotide sequence ID" value="NZ_JALIEA010000011.1"/>
</dbReference>
<dbReference type="Gene3D" id="3.40.190.10">
    <property type="entry name" value="Periplasmic binding protein-like II"/>
    <property type="match status" value="2"/>
</dbReference>
<evidence type="ECO:0000313" key="7">
    <source>
        <dbReference type="Proteomes" id="UP001139207"/>
    </source>
</evidence>
<comment type="caution">
    <text evidence="6">The sequence shown here is derived from an EMBL/GenBank/DDBJ whole genome shotgun (WGS) entry which is preliminary data.</text>
</comment>
<keyword evidence="7" id="KW-1185">Reference proteome</keyword>
<name>A0A9X1WF52_9CORY</name>
<proteinExistence type="inferred from homology"/>
<dbReference type="SUPFAM" id="SSF53850">
    <property type="entry name" value="Periplasmic binding protein-like II"/>
    <property type="match status" value="1"/>
</dbReference>
<feature type="binding site" evidence="4">
    <location>
        <position position="68"/>
    </location>
    <ligand>
        <name>molybdate</name>
        <dbReference type="ChEBI" id="CHEBI:36264"/>
    </ligand>
</feature>
<dbReference type="InterPro" id="IPR050682">
    <property type="entry name" value="ModA/WtpA"/>
</dbReference>
<dbReference type="NCBIfam" id="TIGR01256">
    <property type="entry name" value="modA"/>
    <property type="match status" value="1"/>
</dbReference>
<keyword evidence="3" id="KW-0732">Signal</keyword>
<evidence type="ECO:0000256" key="4">
    <source>
        <dbReference type="PIRSR" id="PIRSR004846-1"/>
    </source>
</evidence>
<evidence type="ECO:0000256" key="2">
    <source>
        <dbReference type="ARBA" id="ARBA00022723"/>
    </source>
</evidence>
<dbReference type="GO" id="GO:0046872">
    <property type="term" value="F:metal ion binding"/>
    <property type="evidence" value="ECO:0007669"/>
    <property type="project" value="UniProtKB-KW"/>
</dbReference>